<feature type="signal peptide" evidence="2">
    <location>
        <begin position="1"/>
        <end position="25"/>
    </location>
</feature>
<dbReference type="AlphaFoldDB" id="A0A6P7H4M4"/>
<proteinExistence type="predicted"/>
<evidence type="ECO:0000313" key="3">
    <source>
        <dbReference type="RefSeq" id="XP_028152623.1"/>
    </source>
</evidence>
<evidence type="ECO:0000256" key="2">
    <source>
        <dbReference type="SAM" id="SignalP"/>
    </source>
</evidence>
<feature type="chain" id="PRO_5028041041" evidence="2">
    <location>
        <begin position="26"/>
        <end position="174"/>
    </location>
</feature>
<dbReference type="InParanoid" id="A0A6P7H4M4"/>
<reference evidence="3" key="1">
    <citation type="submission" date="2025-08" db="UniProtKB">
        <authorList>
            <consortium name="RefSeq"/>
        </authorList>
    </citation>
    <scope>IDENTIFICATION</scope>
    <source>
        <tissue evidence="3">Whole insect</tissue>
    </source>
</reference>
<gene>
    <name evidence="3" type="primary">LOC114346019</name>
</gene>
<sequence length="174" mass="19139">MVDLCGATMISQVFLISTLICTLQAGLINNPGFYHDHSSYGSGHHSIENHAGQGSVSKTSYVTHHTPSYRSYGGQNHGHYQAHHQAHDNHFSGGAPGGHSYANSYIYNSNSASSHNSINRHHGPSGQYHGPIYHGPGSFNHHSGSLHHHGNFHRDDYDESQNYNVSIHSIQIFF</sequence>
<name>A0A6P7H4M4_DIAVI</name>
<protein>
    <submittedName>
        <fullName evidence="3">Histidine-rich glycoprotein-like</fullName>
    </submittedName>
</protein>
<dbReference type="RefSeq" id="XP_028152623.1">
    <property type="nucleotide sequence ID" value="XM_028296822.1"/>
</dbReference>
<keyword evidence="2" id="KW-0732">Signal</keyword>
<organism evidence="3">
    <name type="scientific">Diabrotica virgifera virgifera</name>
    <name type="common">western corn rootworm</name>
    <dbReference type="NCBI Taxonomy" id="50390"/>
    <lineage>
        <taxon>Eukaryota</taxon>
        <taxon>Metazoa</taxon>
        <taxon>Ecdysozoa</taxon>
        <taxon>Arthropoda</taxon>
        <taxon>Hexapoda</taxon>
        <taxon>Insecta</taxon>
        <taxon>Pterygota</taxon>
        <taxon>Neoptera</taxon>
        <taxon>Endopterygota</taxon>
        <taxon>Coleoptera</taxon>
        <taxon>Polyphaga</taxon>
        <taxon>Cucujiformia</taxon>
        <taxon>Chrysomeloidea</taxon>
        <taxon>Chrysomelidae</taxon>
        <taxon>Galerucinae</taxon>
        <taxon>Diabroticina</taxon>
        <taxon>Diabroticites</taxon>
        <taxon>Diabrotica</taxon>
    </lineage>
</organism>
<feature type="region of interest" description="Disordered" evidence="1">
    <location>
        <begin position="112"/>
        <end position="153"/>
    </location>
</feature>
<evidence type="ECO:0000256" key="1">
    <source>
        <dbReference type="SAM" id="MobiDB-lite"/>
    </source>
</evidence>
<accession>A0A6P7H4M4</accession>